<evidence type="ECO:0000313" key="2">
    <source>
        <dbReference type="Proteomes" id="UP000027982"/>
    </source>
</evidence>
<dbReference type="RefSeq" id="WP_025229546.1">
    <property type="nucleotide sequence ID" value="NZ_CP007139.1"/>
</dbReference>
<organism evidence="1 2">
    <name type="scientific">Fimbriimonas ginsengisoli Gsoil 348</name>
    <dbReference type="NCBI Taxonomy" id="661478"/>
    <lineage>
        <taxon>Bacteria</taxon>
        <taxon>Bacillati</taxon>
        <taxon>Armatimonadota</taxon>
        <taxon>Fimbriimonadia</taxon>
        <taxon>Fimbriimonadales</taxon>
        <taxon>Fimbriimonadaceae</taxon>
        <taxon>Fimbriimonas</taxon>
    </lineage>
</organism>
<reference evidence="1 2" key="1">
    <citation type="journal article" date="2014" name="PLoS ONE">
        <title>The first complete genome sequence of the class fimbriimonadia in the phylum armatimonadetes.</title>
        <authorList>
            <person name="Hu Z.Y."/>
            <person name="Wang Y.Z."/>
            <person name="Im W.T."/>
            <person name="Wang S.Y."/>
            <person name="Zhao G.P."/>
            <person name="Zheng H.J."/>
            <person name="Quan Z.X."/>
        </authorList>
    </citation>
    <scope>NUCLEOTIDE SEQUENCE [LARGE SCALE GENOMIC DNA]</scope>
    <source>
        <strain evidence="1">Gsoil 348</strain>
    </source>
</reference>
<protein>
    <submittedName>
        <fullName evidence="1">Uncharacterized protein</fullName>
    </submittedName>
</protein>
<dbReference type="EMBL" id="CP007139">
    <property type="protein sequence ID" value="AIE86493.1"/>
    <property type="molecule type" value="Genomic_DNA"/>
</dbReference>
<dbReference type="STRING" id="661478.OP10G_3125"/>
<sequence length="483" mass="53105">MLKESPIHIDPKLISAAVDSHPEMRDLREAVKTRFKTSDATAKSFAERLLTHAVERFGAKYLAEMTERISRLFERREQAAKIVDQVIGAEALTPEEAGRQLNQLFKDMKGDVDAISGPGDYAKNNKIPLPDKSELELTAHDDDPVKMPAKALPTGRHVEMLAVLKAKFKDLKLSWRKAMRKAADLAPNELWRAVASETEGGQKRNIEALKARAKARGMSDKEIASLEEAVKQLSLERARSQRLPGTAEATGRTEALQKLSPNLRKLVAGDRQLELLAGDNPEVLEEMFKASGAKSRSALRAYIRRRMVAHIRGMLGEFTAAFQLGEKLVLLKAPDYNVTLPGTDLVGVTRNGRVWLIDNKALSVEELGSVTALMKNLPENIADDTAAFKGEFGMGKDPLIGDAVARLDKATKAIQKLTKGLTQEQVSDPKIQQQIGTILRDNRIDRVITNAGGSVDGLSAGLKQALIRLENLNKPLKPKPTTK</sequence>
<gene>
    <name evidence="1" type="ORF">OP10G_3125</name>
</gene>
<proteinExistence type="predicted"/>
<dbReference type="Proteomes" id="UP000027982">
    <property type="component" value="Chromosome"/>
</dbReference>
<dbReference type="AlphaFoldDB" id="A0A068NSH7"/>
<name>A0A068NSH7_FIMGI</name>
<evidence type="ECO:0000313" key="1">
    <source>
        <dbReference type="EMBL" id="AIE86493.1"/>
    </source>
</evidence>
<dbReference type="KEGG" id="fgi:OP10G_3125"/>
<dbReference type="OrthoDB" id="3323551at2"/>
<keyword evidence="2" id="KW-1185">Reference proteome</keyword>
<accession>A0A068NSH7</accession>
<dbReference type="HOGENOM" id="CLU_564692_0_0_0"/>